<dbReference type="PANTHER" id="PTHR23530">
    <property type="entry name" value="TRANSPORT PROTEIN-RELATED"/>
    <property type="match status" value="1"/>
</dbReference>
<dbReference type="Gene3D" id="1.20.1250.20">
    <property type="entry name" value="MFS general substrate transporter like domains"/>
    <property type="match status" value="1"/>
</dbReference>
<feature type="transmembrane region" description="Helical" evidence="1">
    <location>
        <begin position="312"/>
        <end position="336"/>
    </location>
</feature>
<dbReference type="InterPro" id="IPR053160">
    <property type="entry name" value="MFS_DHA3_Transporter"/>
</dbReference>
<organism evidence="3 4">
    <name type="scientific">Thermococcus nautili</name>
    <dbReference type="NCBI Taxonomy" id="195522"/>
    <lineage>
        <taxon>Archaea</taxon>
        <taxon>Methanobacteriati</taxon>
        <taxon>Methanobacteriota</taxon>
        <taxon>Thermococci</taxon>
        <taxon>Thermococcales</taxon>
        <taxon>Thermococcaceae</taxon>
        <taxon>Thermococcus</taxon>
    </lineage>
</organism>
<feature type="transmembrane region" description="Helical" evidence="1">
    <location>
        <begin position="57"/>
        <end position="75"/>
    </location>
</feature>
<reference evidence="3 4" key="1">
    <citation type="submission" date="2014-02" db="EMBL/GenBank/DDBJ databases">
        <title>Genome Sequence of an Hyperthermophilic Archaeon, Thermococcus nautili 30-1, producing viral vesicles.</title>
        <authorList>
            <person name="Oberto J."/>
            <person name="Gaudin M."/>
            <person name="Cossu M."/>
            <person name="Gorlas A."/>
            <person name="Slesarev A."/>
            <person name="Marguet E."/>
            <person name="Forterre P."/>
        </authorList>
    </citation>
    <scope>NUCLEOTIDE SEQUENCE [LARGE SCALE GENOMIC DNA]</scope>
    <source>
        <strain evidence="3 4">30-1</strain>
    </source>
</reference>
<dbReference type="GO" id="GO:0022857">
    <property type="term" value="F:transmembrane transporter activity"/>
    <property type="evidence" value="ECO:0007669"/>
    <property type="project" value="InterPro"/>
</dbReference>
<evidence type="ECO:0000313" key="3">
    <source>
        <dbReference type="EMBL" id="AHL22194.1"/>
    </source>
</evidence>
<dbReference type="PANTHER" id="PTHR23530:SF1">
    <property type="entry name" value="PERMEASE, MAJOR FACILITATOR SUPERFAMILY-RELATED"/>
    <property type="match status" value="1"/>
</dbReference>
<feature type="transmembrane region" description="Helical" evidence="1">
    <location>
        <begin position="255"/>
        <end position="273"/>
    </location>
</feature>
<dbReference type="AlphaFoldDB" id="W8PJA8"/>
<dbReference type="EMBL" id="CP007264">
    <property type="protein sequence ID" value="AHL22194.1"/>
    <property type="molecule type" value="Genomic_DNA"/>
</dbReference>
<feature type="transmembrane region" description="Helical" evidence="1">
    <location>
        <begin position="81"/>
        <end position="104"/>
    </location>
</feature>
<dbReference type="SUPFAM" id="SSF103473">
    <property type="entry name" value="MFS general substrate transporter"/>
    <property type="match status" value="1"/>
</dbReference>
<dbReference type="HOGENOM" id="CLU_046685_9_1_2"/>
<protein>
    <submittedName>
        <fullName evidence="3">Permeases of the major facilitator superfamily</fullName>
    </submittedName>
</protein>
<keyword evidence="1" id="KW-0472">Membrane</keyword>
<accession>W8PJA8</accession>
<feature type="domain" description="Major facilitator superfamily (MFS) profile" evidence="2">
    <location>
        <begin position="1"/>
        <end position="367"/>
    </location>
</feature>
<gene>
    <name evidence="3" type="ORF">BD01_0570</name>
</gene>
<dbReference type="STRING" id="195522.BD01_0570"/>
<name>W8PJA8_9EURY</name>
<keyword evidence="4" id="KW-1185">Reference proteome</keyword>
<proteinExistence type="predicted"/>
<dbReference type="Proteomes" id="UP000019434">
    <property type="component" value="Chromosome"/>
</dbReference>
<dbReference type="eggNOG" id="arCOG00132">
    <property type="taxonomic scope" value="Archaea"/>
</dbReference>
<feature type="transmembrane region" description="Helical" evidence="1">
    <location>
        <begin position="279"/>
        <end position="300"/>
    </location>
</feature>
<feature type="transmembrane region" description="Helical" evidence="1">
    <location>
        <begin position="342"/>
        <end position="365"/>
    </location>
</feature>
<evidence type="ECO:0000259" key="2">
    <source>
        <dbReference type="PROSITE" id="PS50850"/>
    </source>
</evidence>
<dbReference type="KEGG" id="tnu:BD01_0570"/>
<dbReference type="PROSITE" id="PS50850">
    <property type="entry name" value="MFS"/>
    <property type="match status" value="1"/>
</dbReference>
<keyword evidence="1" id="KW-0812">Transmembrane</keyword>
<dbReference type="InterPro" id="IPR020846">
    <property type="entry name" value="MFS_dom"/>
</dbReference>
<evidence type="ECO:0000256" key="1">
    <source>
        <dbReference type="SAM" id="Phobius"/>
    </source>
</evidence>
<dbReference type="Pfam" id="PF07690">
    <property type="entry name" value="MFS_1"/>
    <property type="match status" value="1"/>
</dbReference>
<dbReference type="GeneID" id="82171738"/>
<evidence type="ECO:0000313" key="4">
    <source>
        <dbReference type="Proteomes" id="UP000019434"/>
    </source>
</evidence>
<dbReference type="InterPro" id="IPR036259">
    <property type="entry name" value="MFS_trans_sf"/>
</dbReference>
<dbReference type="RefSeq" id="WP_245599265.1">
    <property type="nucleotide sequence ID" value="NZ_CP007264.1"/>
</dbReference>
<sequence length="381" mass="39207">MGSLSSAVLGPYLSLWLKSVGLSFSEIGLVQSVSEIAQLLTDFPTGGLADRHGRVRVYSIGSSLFGLGLVVIGLSRGLWGVLAGASLSGLGSALVSGTMVPWLYDALGDRKLVKDVLSRLKALSGPVRFAGGFLGGVLAGLAPNVPVITAGLLAMASSVMASLLLPDNRGKAELGYSGILRRGLHVVFENRGLHLLLLSSFLLSFTGRAFFTFWMLLLKAKGLPDEALGPLFATMLLSTSLGALLAKKLEPSPKTVALTSALLGVEVALLGLVPDLWGSVALLFAVEVTLGTRGPLIAVLRNDLIPSEVRSTVSSTLSTLGSGFTAIANVAIGLLAGKFGLGTAYLVAGLTGALSALPIWGLTFLSAPGEGGNIMEKPCGR</sequence>
<keyword evidence="1" id="KW-1133">Transmembrane helix</keyword>
<feature type="transmembrane region" description="Helical" evidence="1">
    <location>
        <begin position="228"/>
        <end position="246"/>
    </location>
</feature>
<dbReference type="InterPro" id="IPR011701">
    <property type="entry name" value="MFS"/>
</dbReference>
<feature type="transmembrane region" description="Helical" evidence="1">
    <location>
        <begin position="195"/>
        <end position="216"/>
    </location>
</feature>